<accession>A0A1I2T572</accession>
<evidence type="ECO:0000313" key="9">
    <source>
        <dbReference type="EMBL" id="SFG59970.1"/>
    </source>
</evidence>
<dbReference type="GO" id="GO:0004089">
    <property type="term" value="F:carbonate dehydratase activity"/>
    <property type="evidence" value="ECO:0007669"/>
    <property type="project" value="UniProtKB-UniRule"/>
</dbReference>
<dbReference type="CDD" id="cd03378">
    <property type="entry name" value="beta_CA_cladeC"/>
    <property type="match status" value="1"/>
</dbReference>
<dbReference type="Proteomes" id="UP000199065">
    <property type="component" value="Unassembled WGS sequence"/>
</dbReference>
<feature type="binding site" evidence="7">
    <location>
        <position position="108"/>
    </location>
    <ligand>
        <name>Zn(2+)</name>
        <dbReference type="ChEBI" id="CHEBI:29105"/>
    </ligand>
</feature>
<dbReference type="PROSITE" id="PS00705">
    <property type="entry name" value="PROK_CO2_ANHYDRASE_2"/>
    <property type="match status" value="1"/>
</dbReference>
<reference evidence="9 10" key="1">
    <citation type="submission" date="2016-10" db="EMBL/GenBank/DDBJ databases">
        <authorList>
            <person name="de Groot N.N."/>
        </authorList>
    </citation>
    <scope>NUCLEOTIDE SEQUENCE [LARGE SCALE GENOMIC DNA]</scope>
    <source>
        <strain>J11</strain>
        <strain evidence="10">PG 39</strain>
    </source>
</reference>
<feature type="binding site" evidence="7">
    <location>
        <position position="55"/>
    </location>
    <ligand>
        <name>Zn(2+)</name>
        <dbReference type="ChEBI" id="CHEBI:29105"/>
    </ligand>
</feature>
<dbReference type="EMBL" id="FOPJ01000007">
    <property type="protein sequence ID" value="SFG59970.1"/>
    <property type="molecule type" value="Genomic_DNA"/>
</dbReference>
<feature type="binding site" evidence="7">
    <location>
        <position position="111"/>
    </location>
    <ligand>
        <name>Zn(2+)</name>
        <dbReference type="ChEBI" id="CHEBI:29105"/>
    </ligand>
</feature>
<organism evidence="9 10">
    <name type="scientific">Corynebacterium spheniscorum</name>
    <dbReference type="NCBI Taxonomy" id="185761"/>
    <lineage>
        <taxon>Bacteria</taxon>
        <taxon>Bacillati</taxon>
        <taxon>Actinomycetota</taxon>
        <taxon>Actinomycetes</taxon>
        <taxon>Mycobacteriales</taxon>
        <taxon>Corynebacteriaceae</taxon>
        <taxon>Corynebacterium</taxon>
    </lineage>
</organism>
<comment type="catalytic activity">
    <reaction evidence="6 8">
        <text>hydrogencarbonate + H(+) = CO2 + H2O</text>
        <dbReference type="Rhea" id="RHEA:10748"/>
        <dbReference type="ChEBI" id="CHEBI:15377"/>
        <dbReference type="ChEBI" id="CHEBI:15378"/>
        <dbReference type="ChEBI" id="CHEBI:16526"/>
        <dbReference type="ChEBI" id="CHEBI:17544"/>
        <dbReference type="EC" id="4.2.1.1"/>
    </reaction>
</comment>
<comment type="cofactor">
    <cofactor evidence="7">
        <name>Zn(2+)</name>
        <dbReference type="ChEBI" id="CHEBI:29105"/>
    </cofactor>
    <text evidence="7">Binds 1 zinc ion per subunit.</text>
</comment>
<dbReference type="STRING" id="185761.SAMN05660282_01347"/>
<evidence type="ECO:0000256" key="8">
    <source>
        <dbReference type="RuleBase" id="RU003956"/>
    </source>
</evidence>
<keyword evidence="10" id="KW-1185">Reference proteome</keyword>
<dbReference type="SUPFAM" id="SSF53056">
    <property type="entry name" value="beta-carbonic anhydrase, cab"/>
    <property type="match status" value="1"/>
</dbReference>
<dbReference type="PANTHER" id="PTHR11002:SF79">
    <property type="entry name" value="CARBONIC ANHYDRASE 2"/>
    <property type="match status" value="1"/>
</dbReference>
<protein>
    <recommendedName>
        <fullName evidence="2 8">Carbonic anhydrase</fullName>
        <ecNumber evidence="2 8">4.2.1.1</ecNumber>
    </recommendedName>
    <alternativeName>
        <fullName evidence="8">Carbonate dehydratase</fullName>
    </alternativeName>
</protein>
<proteinExistence type="inferred from homology"/>
<dbReference type="EC" id="4.2.1.1" evidence="2 8"/>
<feature type="binding site" evidence="7">
    <location>
        <position position="57"/>
    </location>
    <ligand>
        <name>Zn(2+)</name>
        <dbReference type="ChEBI" id="CHEBI:29105"/>
    </ligand>
</feature>
<dbReference type="InterPro" id="IPR015892">
    <property type="entry name" value="Carbonic_anhydrase_CS"/>
</dbReference>
<evidence type="ECO:0000256" key="3">
    <source>
        <dbReference type="ARBA" id="ARBA00022833"/>
    </source>
</evidence>
<evidence type="ECO:0000256" key="2">
    <source>
        <dbReference type="ARBA" id="ARBA00012925"/>
    </source>
</evidence>
<dbReference type="OrthoDB" id="9797527at2"/>
<dbReference type="Gene3D" id="3.40.1050.10">
    <property type="entry name" value="Carbonic anhydrase"/>
    <property type="match status" value="1"/>
</dbReference>
<evidence type="ECO:0000313" key="10">
    <source>
        <dbReference type="Proteomes" id="UP000199065"/>
    </source>
</evidence>
<dbReference type="GO" id="GO:0015976">
    <property type="term" value="P:carbon utilization"/>
    <property type="evidence" value="ECO:0007669"/>
    <property type="project" value="InterPro"/>
</dbReference>
<dbReference type="SMART" id="SM00947">
    <property type="entry name" value="Pro_CA"/>
    <property type="match status" value="1"/>
</dbReference>
<sequence length="217" mass="23530">MPMRDVDRNPKAVWDAMQKGNRRFIEDAQQRPNQDQSRRSQLREGQNPRAVVLACSDSRVPVEIVFDVGLGDLFVIRTAGEIIDLSVLASLEYAVESLGVELVVVMGHESCGAVKATADALDGGTIPDGFQRVLIEKVSPSILVSKAENRNTVSDFERQHIIETVGQVISRSPELKAHLDNGTVGVVGLRYRLSDGLAEPVCTFGVSDEDTNGVGTS</sequence>
<evidence type="ECO:0000256" key="5">
    <source>
        <dbReference type="ARBA" id="ARBA00024993"/>
    </source>
</evidence>
<dbReference type="PANTHER" id="PTHR11002">
    <property type="entry name" value="CARBONIC ANHYDRASE"/>
    <property type="match status" value="1"/>
</dbReference>
<evidence type="ECO:0000256" key="6">
    <source>
        <dbReference type="ARBA" id="ARBA00048348"/>
    </source>
</evidence>
<keyword evidence="4 8" id="KW-0456">Lyase</keyword>
<comment type="function">
    <text evidence="5">Catalyzes the reversible hydration of carbon dioxide to form bicarbonate.</text>
</comment>
<keyword evidence="3 7" id="KW-0862">Zinc</keyword>
<comment type="function">
    <text evidence="8">Reversible hydration of carbon dioxide.</text>
</comment>
<comment type="similarity">
    <text evidence="1 8">Belongs to the beta-class carbonic anhydrase family.</text>
</comment>
<dbReference type="GO" id="GO:0008270">
    <property type="term" value="F:zinc ion binding"/>
    <property type="evidence" value="ECO:0007669"/>
    <property type="project" value="UniProtKB-UniRule"/>
</dbReference>
<keyword evidence="7" id="KW-0479">Metal-binding</keyword>
<dbReference type="Pfam" id="PF00484">
    <property type="entry name" value="Pro_CA"/>
    <property type="match status" value="1"/>
</dbReference>
<name>A0A1I2T572_9CORY</name>
<evidence type="ECO:0000256" key="7">
    <source>
        <dbReference type="PIRSR" id="PIRSR601765-1"/>
    </source>
</evidence>
<dbReference type="AlphaFoldDB" id="A0A1I2T572"/>
<evidence type="ECO:0000256" key="1">
    <source>
        <dbReference type="ARBA" id="ARBA00006217"/>
    </source>
</evidence>
<dbReference type="InterPro" id="IPR001765">
    <property type="entry name" value="Carbonic_anhydrase"/>
</dbReference>
<dbReference type="RefSeq" id="WP_092285732.1">
    <property type="nucleotide sequence ID" value="NZ_FOPJ01000007.1"/>
</dbReference>
<gene>
    <name evidence="9" type="ORF">SAMN05660282_01347</name>
</gene>
<dbReference type="InterPro" id="IPR036874">
    <property type="entry name" value="Carbonic_anhydrase_sf"/>
</dbReference>
<evidence type="ECO:0000256" key="4">
    <source>
        <dbReference type="ARBA" id="ARBA00023239"/>
    </source>
</evidence>